<dbReference type="EMBL" id="JADGJD010000127">
    <property type="protein sequence ID" value="KAJ3054588.1"/>
    <property type="molecule type" value="Genomic_DNA"/>
</dbReference>
<dbReference type="AlphaFoldDB" id="A0AAD5SGX5"/>
<dbReference type="PANTHER" id="PTHR47437:SF4">
    <property type="entry name" value="JNK-INTERACTING PROTEIN 1-LIKE PROTEIN"/>
    <property type="match status" value="1"/>
</dbReference>
<evidence type="ECO:0000256" key="1">
    <source>
        <dbReference type="ARBA" id="ARBA00004496"/>
    </source>
</evidence>
<dbReference type="GO" id="GO:0005737">
    <property type="term" value="C:cytoplasm"/>
    <property type="evidence" value="ECO:0007669"/>
    <property type="project" value="UniProtKB-SubCell"/>
</dbReference>
<sequence length="137" mass="14967">MPTPLLVGIGAAVVIAFVALGVGIVYIRKRKTVAKGDGGDGGEPIQIAETMEVVYNYVPNLSDEIYLYVNDPVIVKCKFDDGWAFGFNMRTKQEGSFPLACVAPYNTPRPSTPERREDLRGTGKIGNRVSSLYVPRD</sequence>
<evidence type="ECO:0000313" key="8">
    <source>
        <dbReference type="EMBL" id="KAJ3054588.1"/>
    </source>
</evidence>
<keyword evidence="2 4" id="KW-0728">SH3 domain</keyword>
<feature type="transmembrane region" description="Helical" evidence="6">
    <location>
        <begin position="6"/>
        <end position="27"/>
    </location>
</feature>
<protein>
    <recommendedName>
        <fullName evidence="7">SH3 domain-containing protein</fullName>
    </recommendedName>
</protein>
<evidence type="ECO:0000259" key="7">
    <source>
        <dbReference type="PROSITE" id="PS50002"/>
    </source>
</evidence>
<evidence type="ECO:0000256" key="5">
    <source>
        <dbReference type="SAM" id="MobiDB-lite"/>
    </source>
</evidence>
<organism evidence="8 9">
    <name type="scientific">Rhizophlyctis rosea</name>
    <dbReference type="NCBI Taxonomy" id="64517"/>
    <lineage>
        <taxon>Eukaryota</taxon>
        <taxon>Fungi</taxon>
        <taxon>Fungi incertae sedis</taxon>
        <taxon>Chytridiomycota</taxon>
        <taxon>Chytridiomycota incertae sedis</taxon>
        <taxon>Chytridiomycetes</taxon>
        <taxon>Rhizophlyctidales</taxon>
        <taxon>Rhizophlyctidaceae</taxon>
        <taxon>Rhizophlyctis</taxon>
    </lineage>
</organism>
<gene>
    <name evidence="8" type="ORF">HK097_001369</name>
</gene>
<dbReference type="GO" id="GO:0007254">
    <property type="term" value="P:JNK cascade"/>
    <property type="evidence" value="ECO:0007669"/>
    <property type="project" value="TreeGrafter"/>
</dbReference>
<feature type="region of interest" description="Disordered" evidence="5">
    <location>
        <begin position="107"/>
        <end position="126"/>
    </location>
</feature>
<dbReference type="SUPFAM" id="SSF50044">
    <property type="entry name" value="SH3-domain"/>
    <property type="match status" value="1"/>
</dbReference>
<dbReference type="GO" id="GO:0046328">
    <property type="term" value="P:regulation of JNK cascade"/>
    <property type="evidence" value="ECO:0007669"/>
    <property type="project" value="InterPro"/>
</dbReference>
<dbReference type="PROSITE" id="PS50002">
    <property type="entry name" value="SH3"/>
    <property type="match status" value="1"/>
</dbReference>
<keyword evidence="6" id="KW-0472">Membrane</keyword>
<evidence type="ECO:0000313" key="9">
    <source>
        <dbReference type="Proteomes" id="UP001212841"/>
    </source>
</evidence>
<name>A0AAD5SGX5_9FUNG</name>
<comment type="caution">
    <text evidence="8">The sequence shown here is derived from an EMBL/GenBank/DDBJ whole genome shotgun (WGS) entry which is preliminary data.</text>
</comment>
<reference evidence="8" key="1">
    <citation type="submission" date="2020-05" db="EMBL/GenBank/DDBJ databases">
        <title>Phylogenomic resolution of chytrid fungi.</title>
        <authorList>
            <person name="Stajich J.E."/>
            <person name="Amses K."/>
            <person name="Simmons R."/>
            <person name="Seto K."/>
            <person name="Myers J."/>
            <person name="Bonds A."/>
            <person name="Quandt C.A."/>
            <person name="Barry K."/>
            <person name="Liu P."/>
            <person name="Grigoriev I."/>
            <person name="Longcore J.E."/>
            <person name="James T.Y."/>
        </authorList>
    </citation>
    <scope>NUCLEOTIDE SEQUENCE</scope>
    <source>
        <strain evidence="8">JEL0318</strain>
    </source>
</reference>
<dbReference type="InterPro" id="IPR036028">
    <property type="entry name" value="SH3-like_dom_sf"/>
</dbReference>
<feature type="domain" description="SH3" evidence="7">
    <location>
        <begin position="46"/>
        <end position="107"/>
    </location>
</feature>
<dbReference type="Gene3D" id="2.30.30.40">
    <property type="entry name" value="SH3 Domains"/>
    <property type="match status" value="1"/>
</dbReference>
<keyword evidence="9" id="KW-1185">Reference proteome</keyword>
<dbReference type="GO" id="GO:0005078">
    <property type="term" value="F:MAP-kinase scaffold activity"/>
    <property type="evidence" value="ECO:0007669"/>
    <property type="project" value="TreeGrafter"/>
</dbReference>
<evidence type="ECO:0000256" key="6">
    <source>
        <dbReference type="SAM" id="Phobius"/>
    </source>
</evidence>
<dbReference type="InterPro" id="IPR001452">
    <property type="entry name" value="SH3_domain"/>
</dbReference>
<evidence type="ECO:0000256" key="4">
    <source>
        <dbReference type="PROSITE-ProRule" id="PRU00192"/>
    </source>
</evidence>
<comment type="subcellular location">
    <subcellularLocation>
        <location evidence="1">Cytoplasm</location>
    </subcellularLocation>
</comment>
<dbReference type="PANTHER" id="PTHR47437">
    <property type="entry name" value="JNK-INTERACTING PROTEIN 1-LIKE PROTEIN"/>
    <property type="match status" value="1"/>
</dbReference>
<accession>A0AAD5SGX5</accession>
<dbReference type="Pfam" id="PF00018">
    <property type="entry name" value="SH3_1"/>
    <property type="match status" value="1"/>
</dbReference>
<dbReference type="SMART" id="SM00326">
    <property type="entry name" value="SH3"/>
    <property type="match status" value="1"/>
</dbReference>
<evidence type="ECO:0000256" key="3">
    <source>
        <dbReference type="ARBA" id="ARBA00022490"/>
    </source>
</evidence>
<feature type="compositionally biased region" description="Basic and acidic residues" evidence="5">
    <location>
        <begin position="112"/>
        <end position="121"/>
    </location>
</feature>
<dbReference type="InterPro" id="IPR047178">
    <property type="entry name" value="JIP1_scaffold"/>
</dbReference>
<keyword evidence="6" id="KW-0812">Transmembrane</keyword>
<keyword evidence="3" id="KW-0963">Cytoplasm</keyword>
<evidence type="ECO:0000256" key="2">
    <source>
        <dbReference type="ARBA" id="ARBA00022443"/>
    </source>
</evidence>
<proteinExistence type="predicted"/>
<keyword evidence="6" id="KW-1133">Transmembrane helix</keyword>
<dbReference type="GO" id="GO:0008432">
    <property type="term" value="F:JUN kinase binding"/>
    <property type="evidence" value="ECO:0007669"/>
    <property type="project" value="TreeGrafter"/>
</dbReference>
<dbReference type="Proteomes" id="UP001212841">
    <property type="component" value="Unassembled WGS sequence"/>
</dbReference>